<evidence type="ECO:0000313" key="1">
    <source>
        <dbReference type="EMBL" id="KAI0042516.1"/>
    </source>
</evidence>
<dbReference type="Proteomes" id="UP000814033">
    <property type="component" value="Unassembled WGS sequence"/>
</dbReference>
<evidence type="ECO:0000313" key="2">
    <source>
        <dbReference type="Proteomes" id="UP000814033"/>
    </source>
</evidence>
<reference evidence="1" key="2">
    <citation type="journal article" date="2022" name="New Phytol.">
        <title>Evolutionary transition to the ectomycorrhizal habit in the genomes of a hyperdiverse lineage of mushroom-forming fungi.</title>
        <authorList>
            <person name="Looney B."/>
            <person name="Miyauchi S."/>
            <person name="Morin E."/>
            <person name="Drula E."/>
            <person name="Courty P.E."/>
            <person name="Kohler A."/>
            <person name="Kuo A."/>
            <person name="LaButti K."/>
            <person name="Pangilinan J."/>
            <person name="Lipzen A."/>
            <person name="Riley R."/>
            <person name="Andreopoulos W."/>
            <person name="He G."/>
            <person name="Johnson J."/>
            <person name="Nolan M."/>
            <person name="Tritt A."/>
            <person name="Barry K.W."/>
            <person name="Grigoriev I.V."/>
            <person name="Nagy L.G."/>
            <person name="Hibbett D."/>
            <person name="Henrissat B."/>
            <person name="Matheny P.B."/>
            <person name="Labbe J."/>
            <person name="Martin F.M."/>
        </authorList>
    </citation>
    <scope>NUCLEOTIDE SEQUENCE</scope>
    <source>
        <strain evidence="1">FP105234-sp</strain>
    </source>
</reference>
<name>A0ACB8RFR4_9AGAM</name>
<dbReference type="EMBL" id="MU276062">
    <property type="protein sequence ID" value="KAI0042516.1"/>
    <property type="molecule type" value="Genomic_DNA"/>
</dbReference>
<gene>
    <name evidence="1" type="ORF">FA95DRAFT_561168</name>
</gene>
<protein>
    <submittedName>
        <fullName evidence="1">Uncharacterized protein</fullName>
    </submittedName>
</protein>
<comment type="caution">
    <text evidence="1">The sequence shown here is derived from an EMBL/GenBank/DDBJ whole genome shotgun (WGS) entry which is preliminary data.</text>
</comment>
<proteinExistence type="predicted"/>
<accession>A0ACB8RFR4</accession>
<organism evidence="1 2">
    <name type="scientific">Auriscalpium vulgare</name>
    <dbReference type="NCBI Taxonomy" id="40419"/>
    <lineage>
        <taxon>Eukaryota</taxon>
        <taxon>Fungi</taxon>
        <taxon>Dikarya</taxon>
        <taxon>Basidiomycota</taxon>
        <taxon>Agaricomycotina</taxon>
        <taxon>Agaricomycetes</taxon>
        <taxon>Russulales</taxon>
        <taxon>Auriscalpiaceae</taxon>
        <taxon>Auriscalpium</taxon>
    </lineage>
</organism>
<reference evidence="1" key="1">
    <citation type="submission" date="2021-02" db="EMBL/GenBank/DDBJ databases">
        <authorList>
            <consortium name="DOE Joint Genome Institute"/>
            <person name="Ahrendt S."/>
            <person name="Looney B.P."/>
            <person name="Miyauchi S."/>
            <person name="Morin E."/>
            <person name="Drula E."/>
            <person name="Courty P.E."/>
            <person name="Chicoki N."/>
            <person name="Fauchery L."/>
            <person name="Kohler A."/>
            <person name="Kuo A."/>
            <person name="Labutti K."/>
            <person name="Pangilinan J."/>
            <person name="Lipzen A."/>
            <person name="Riley R."/>
            <person name="Andreopoulos W."/>
            <person name="He G."/>
            <person name="Johnson J."/>
            <person name="Barry K.W."/>
            <person name="Grigoriev I.V."/>
            <person name="Nagy L."/>
            <person name="Hibbett D."/>
            <person name="Henrissat B."/>
            <person name="Matheny P.B."/>
            <person name="Labbe J."/>
            <person name="Martin F."/>
        </authorList>
    </citation>
    <scope>NUCLEOTIDE SEQUENCE</scope>
    <source>
        <strain evidence="1">FP105234-sp</strain>
    </source>
</reference>
<keyword evidence="2" id="KW-1185">Reference proteome</keyword>
<sequence length="326" mass="35380">MSIPYWTPRVFSDGAQKTMINKTSAQIIKLAEQGSFLALHVLVSTPSRQRTEFLPSYCFFLHHSEPPDPGLLAAQDGGACDAVDRACYCMMGVSEVLDAMEKLPRDPDTARKLTPLIAAWTDIFRWMVYVYNLYGTKTTLHQMGDICTATIACALGWEEMRNQVIQTPGIVALTAVWMDGELTPDLPSPVAAWCLGDILNGLPLSAARQVGAAAASSDIADRLIRGLRIASRTLPSELPPHSRVPAAAGNTGSHEARGAGGAVRRGDHPHGDEGACARVRARRAPRDLGPHDPARRAVPGHQLHRCRNQHRRCSTLHTRGHPCGVP</sequence>